<dbReference type="GO" id="GO:0005615">
    <property type="term" value="C:extracellular space"/>
    <property type="evidence" value="ECO:0007669"/>
    <property type="project" value="TreeGrafter"/>
</dbReference>
<dbReference type="EMBL" id="BMAT01003238">
    <property type="protein sequence ID" value="GFS22226.1"/>
    <property type="molecule type" value="Genomic_DNA"/>
</dbReference>
<proteinExistence type="predicted"/>
<dbReference type="PROSITE" id="PS50184">
    <property type="entry name" value="VWFC_2"/>
    <property type="match status" value="3"/>
</dbReference>
<dbReference type="GO" id="GO:0007155">
    <property type="term" value="P:cell adhesion"/>
    <property type="evidence" value="ECO:0007669"/>
    <property type="project" value="TreeGrafter"/>
</dbReference>
<feature type="domain" description="VWFC" evidence="4">
    <location>
        <begin position="242"/>
        <end position="308"/>
    </location>
</feature>
<evidence type="ECO:0000313" key="6">
    <source>
        <dbReference type="EMBL" id="GFS22226.1"/>
    </source>
</evidence>
<keyword evidence="3" id="KW-1133">Transmembrane helix</keyword>
<feature type="domain" description="VWFC" evidence="4">
    <location>
        <begin position="477"/>
        <end position="545"/>
    </location>
</feature>
<keyword evidence="3" id="KW-0812">Transmembrane</keyword>
<feature type="transmembrane region" description="Helical" evidence="3">
    <location>
        <begin position="1005"/>
        <end position="1030"/>
    </location>
</feature>
<dbReference type="AlphaFoldDB" id="A0AAV4JLH1"/>
<dbReference type="SMART" id="SM00060">
    <property type="entry name" value="FN3"/>
    <property type="match status" value="4"/>
</dbReference>
<dbReference type="InterPro" id="IPR050941">
    <property type="entry name" value="CCN"/>
</dbReference>
<dbReference type="InterPro" id="IPR036116">
    <property type="entry name" value="FN3_sf"/>
</dbReference>
<dbReference type="GO" id="GO:0005178">
    <property type="term" value="F:integrin binding"/>
    <property type="evidence" value="ECO:0007669"/>
    <property type="project" value="TreeGrafter"/>
</dbReference>
<dbReference type="PANTHER" id="PTHR11348">
    <property type="entry name" value="CONNECTIVE TISSUE GROWTH FACTOR-RELATED"/>
    <property type="match status" value="1"/>
</dbReference>
<feature type="compositionally biased region" description="Low complexity" evidence="2">
    <location>
        <begin position="386"/>
        <end position="402"/>
    </location>
</feature>
<dbReference type="GO" id="GO:0045597">
    <property type="term" value="P:positive regulation of cell differentiation"/>
    <property type="evidence" value="ECO:0007669"/>
    <property type="project" value="TreeGrafter"/>
</dbReference>
<feature type="region of interest" description="Disordered" evidence="2">
    <location>
        <begin position="377"/>
        <end position="405"/>
    </location>
</feature>
<feature type="domain" description="Fibronectin type-III" evidence="5">
    <location>
        <begin position="903"/>
        <end position="998"/>
    </location>
</feature>
<feature type="domain" description="VWFC" evidence="4">
    <location>
        <begin position="172"/>
        <end position="237"/>
    </location>
</feature>
<keyword evidence="7" id="KW-1185">Reference proteome</keyword>
<dbReference type="InterPro" id="IPR003961">
    <property type="entry name" value="FN3_dom"/>
</dbReference>
<keyword evidence="1" id="KW-0732">Signal</keyword>
<evidence type="ECO:0000256" key="1">
    <source>
        <dbReference type="ARBA" id="ARBA00022729"/>
    </source>
</evidence>
<dbReference type="Gene3D" id="2.60.40.10">
    <property type="entry name" value="Immunoglobulins"/>
    <property type="match status" value="1"/>
</dbReference>
<reference evidence="6 7" key="1">
    <citation type="journal article" date="2021" name="Elife">
        <title>Chloroplast acquisition without the gene transfer in kleptoplastic sea slugs, Plakobranchus ocellatus.</title>
        <authorList>
            <person name="Maeda T."/>
            <person name="Takahashi S."/>
            <person name="Yoshida T."/>
            <person name="Shimamura S."/>
            <person name="Takaki Y."/>
            <person name="Nagai Y."/>
            <person name="Toyoda A."/>
            <person name="Suzuki Y."/>
            <person name="Arimoto A."/>
            <person name="Ishii H."/>
            <person name="Satoh N."/>
            <person name="Nishiyama T."/>
            <person name="Hasebe M."/>
            <person name="Maruyama T."/>
            <person name="Minagawa J."/>
            <person name="Obokata J."/>
            <person name="Shigenobu S."/>
        </authorList>
    </citation>
    <scope>NUCLEOTIDE SEQUENCE [LARGE SCALE GENOMIC DNA]</scope>
</reference>
<evidence type="ECO:0000256" key="3">
    <source>
        <dbReference type="SAM" id="Phobius"/>
    </source>
</evidence>
<gene>
    <name evidence="6" type="ORF">ElyMa_001611600</name>
</gene>
<dbReference type="PROSITE" id="PS50853">
    <property type="entry name" value="FN3"/>
    <property type="match status" value="1"/>
</dbReference>
<dbReference type="SMART" id="SM00214">
    <property type="entry name" value="VWC"/>
    <property type="match status" value="5"/>
</dbReference>
<protein>
    <submittedName>
        <fullName evidence="6">Connective tissue growth factor</fullName>
    </submittedName>
</protein>
<evidence type="ECO:0000259" key="5">
    <source>
        <dbReference type="PROSITE" id="PS50853"/>
    </source>
</evidence>
<sequence length="1066" mass="118711">MLSTGDFELAVTSRGKTVLDLEWLNFAPADYRFEYVVLYRENTYHPDINQWNIREIGNAPKCSLEGLKPAKLHFIRVAIWEDARAGIIGNMTETISVETRRTEFCIHMGEYFNVGQHVINDCEEKCTCLPTGEFECYPLCEMQGVPEVEEGCHIIPGENCCDFKVSCTVGGVSCLVDDVTYPHGSEFEHNCQQCTCSHGQVECHFPEECQEMEATPECPYPNKVEVEGQCCPEWHCADLDDDACHYEMQRYEEGQYFSSENCGLCQCHGAAGVRCPPKCPPVLMMQPSLECPDPEIRKEGCCDTIHCNYANLSLPQLIGRMFARSYSPVTLTVSFEASPLSEETEVPLYREYEILFANTSDTQLSWNRRLVQPVDVRIRQDRPQRDQPSSSPSPSSSSYSDPLDPLTRDSAIVVGERVYITLSGVDPNTTYFVKVNPLLAGTPYHESLMDGELPAHAAGAASSTTVVVKTMPLDNVSSCFYEGKQLLHGQLAKETCRESCRCDLGKVSCVSTCPTEQVVVARSRSCPQPRLEQVQDSCCRQWKCYPSATDCLYSDIILSSGQSMRRACDLCTCRNGTVSCSSQCEDVQVPPRPSCVLTNITGHCCPQWTCPIENHPPYGVKTSIDIYLDGKCPNDTFNFIHDLKKDLVHQMTIVCNENRSPGLTNYCNNLQINVQCDSHTKLMSSRSHRKRQASSVISNNSLTAADSETGGRINAQILLFANFSQESPAELTEELLQSAALQLMARLNRSVHVQLPSGQVVSVVKISSLPQISYVCDSGFAFERGQCVLSQVETSLVSRTSTGMEATDVTDTLAVLTWHRLSDKTLAQISNLMVVHRRHGELDWIPSIPLEPHRSTYLLRALEAGQVYDARLVASMTWPEHSRWVMAEVEVETLRQSEFQTGPTLSIIKVPVSSDYASVYWDKIPEELASTVLAIEIRWRESKDKIYTFSQKLHDVHQCVAHIPALTEDTAYTAEVRLLLKSGSTANSGLIHFVTKSRERTFEDVIVVACVSCALSFLVVAALAVGIVMWRRRKAQGSAVGFINHTFGVQPDKKREINAVANSGAI</sequence>
<keyword evidence="3" id="KW-0472">Membrane</keyword>
<dbReference type="Gene3D" id="2.10.70.10">
    <property type="entry name" value="Complement Module, domain 1"/>
    <property type="match status" value="1"/>
</dbReference>
<evidence type="ECO:0000313" key="7">
    <source>
        <dbReference type="Proteomes" id="UP000762676"/>
    </source>
</evidence>
<dbReference type="Proteomes" id="UP000762676">
    <property type="component" value="Unassembled WGS sequence"/>
</dbReference>
<evidence type="ECO:0000256" key="2">
    <source>
        <dbReference type="SAM" id="MobiDB-lite"/>
    </source>
</evidence>
<dbReference type="SUPFAM" id="SSF49265">
    <property type="entry name" value="Fibronectin type III"/>
    <property type="match status" value="2"/>
</dbReference>
<dbReference type="InterPro" id="IPR001007">
    <property type="entry name" value="VWF_dom"/>
</dbReference>
<organism evidence="6 7">
    <name type="scientific">Elysia marginata</name>
    <dbReference type="NCBI Taxonomy" id="1093978"/>
    <lineage>
        <taxon>Eukaryota</taxon>
        <taxon>Metazoa</taxon>
        <taxon>Spiralia</taxon>
        <taxon>Lophotrochozoa</taxon>
        <taxon>Mollusca</taxon>
        <taxon>Gastropoda</taxon>
        <taxon>Heterobranchia</taxon>
        <taxon>Euthyneura</taxon>
        <taxon>Panpulmonata</taxon>
        <taxon>Sacoglossa</taxon>
        <taxon>Placobranchoidea</taxon>
        <taxon>Plakobranchidae</taxon>
        <taxon>Elysia</taxon>
    </lineage>
</organism>
<evidence type="ECO:0000259" key="4">
    <source>
        <dbReference type="PROSITE" id="PS50184"/>
    </source>
</evidence>
<dbReference type="InterPro" id="IPR013783">
    <property type="entry name" value="Ig-like_fold"/>
</dbReference>
<name>A0AAV4JLH1_9GAST</name>
<accession>A0AAV4JLH1</accession>
<comment type="caution">
    <text evidence="6">The sequence shown here is derived from an EMBL/GenBank/DDBJ whole genome shotgun (WGS) entry which is preliminary data.</text>
</comment>